<dbReference type="RefSeq" id="WP_109318170.1">
    <property type="nucleotide sequence ID" value="NZ_QFWT01000001.1"/>
</dbReference>
<keyword evidence="2" id="KW-1185">Reference proteome</keyword>
<evidence type="ECO:0000313" key="1">
    <source>
        <dbReference type="EMBL" id="PWI35018.1"/>
    </source>
</evidence>
<evidence type="ECO:0008006" key="3">
    <source>
        <dbReference type="Google" id="ProtNLM"/>
    </source>
</evidence>
<comment type="caution">
    <text evidence="1">The sequence shown here is derived from an EMBL/GenBank/DDBJ whole genome shotgun (WGS) entry which is preliminary data.</text>
</comment>
<sequence>MFVVISFILSAVILATFYYYSQIRENSNHSKHTTVTYLRQIVHLCRQHRAATHDALAKGQHNSDIDAISQLLDDTMQQLLSEVGLTDKPIYRILQTKLKKLTDSWYSISISQNQINHGRVIRHCLLLIDEIMITWVLEAQKQELSNEYHHNWHQVIDSLDSLTQFRVTIQDLGSEHGNTRIKYLSETLHRRLKKLGMINPVVMSSPNFQVLCTRLEAITDTEDAQLSSESLYQLSSDISLMIFNIYDYILADVAENVYVPLPKLAIPV</sequence>
<dbReference type="EMBL" id="QFWT01000001">
    <property type="protein sequence ID" value="PWI35018.1"/>
    <property type="molecule type" value="Genomic_DNA"/>
</dbReference>
<dbReference type="AlphaFoldDB" id="A0A2U3BDY8"/>
<dbReference type="Proteomes" id="UP000245362">
    <property type="component" value="Unassembled WGS sequence"/>
</dbReference>
<evidence type="ECO:0000313" key="2">
    <source>
        <dbReference type="Proteomes" id="UP000245362"/>
    </source>
</evidence>
<proteinExistence type="predicted"/>
<dbReference type="OrthoDB" id="5826599at2"/>
<accession>A0A2U3BDY8</accession>
<reference evidence="1 2" key="1">
    <citation type="submission" date="2018-05" db="EMBL/GenBank/DDBJ databases">
        <title>Vibrio limimaris sp. nov., isolated from marine sediment.</title>
        <authorList>
            <person name="Li C.-M."/>
        </authorList>
    </citation>
    <scope>NUCLEOTIDE SEQUENCE [LARGE SCALE GENOMIC DNA]</scope>
    <source>
        <strain evidence="1 2">E4404</strain>
    </source>
</reference>
<name>A0A2U3BDY8_9VIBR</name>
<gene>
    <name evidence="1" type="ORF">DI392_01690</name>
</gene>
<organism evidence="1 2">
    <name type="scientific">Vibrio albus</name>
    <dbReference type="NCBI Taxonomy" id="2200953"/>
    <lineage>
        <taxon>Bacteria</taxon>
        <taxon>Pseudomonadati</taxon>
        <taxon>Pseudomonadota</taxon>
        <taxon>Gammaproteobacteria</taxon>
        <taxon>Vibrionales</taxon>
        <taxon>Vibrionaceae</taxon>
        <taxon>Vibrio</taxon>
    </lineage>
</organism>
<protein>
    <recommendedName>
        <fullName evidence="3">Nitrate/nitrite sensing protein domain-containing protein</fullName>
    </recommendedName>
</protein>